<evidence type="ECO:0000313" key="1">
    <source>
        <dbReference type="EMBL" id="TKR95023.1"/>
    </source>
</evidence>
<sequence length="98" mass="11078">MSSDLGWYLLKATEHIAICMSKCPDIFLVFSELREPVPPMRYRHLACNRKLRLLKARSTPVGSPPICTFICKSTFILKFSAATTPSLSYRALQKITEA</sequence>
<dbReference type="AlphaFoldDB" id="A0A4U5PFB8"/>
<reference evidence="1 2" key="1">
    <citation type="journal article" date="2015" name="Genome Biol.">
        <title>Comparative genomics of Steinernema reveals deeply conserved gene regulatory networks.</title>
        <authorList>
            <person name="Dillman A.R."/>
            <person name="Macchietto M."/>
            <person name="Porter C.F."/>
            <person name="Rogers A."/>
            <person name="Williams B."/>
            <person name="Antoshechkin I."/>
            <person name="Lee M.M."/>
            <person name="Goodwin Z."/>
            <person name="Lu X."/>
            <person name="Lewis E.E."/>
            <person name="Goodrich-Blair H."/>
            <person name="Stock S.P."/>
            <person name="Adams B.J."/>
            <person name="Sternberg P.W."/>
            <person name="Mortazavi A."/>
        </authorList>
    </citation>
    <scope>NUCLEOTIDE SEQUENCE [LARGE SCALE GENOMIC DNA]</scope>
    <source>
        <strain evidence="1 2">ALL</strain>
    </source>
</reference>
<keyword evidence="2" id="KW-1185">Reference proteome</keyword>
<proteinExistence type="predicted"/>
<name>A0A4U5PFB8_STECR</name>
<protein>
    <submittedName>
        <fullName evidence="1">Uncharacterized protein</fullName>
    </submittedName>
</protein>
<dbReference type="Proteomes" id="UP000298663">
    <property type="component" value="Unassembled WGS sequence"/>
</dbReference>
<reference evidence="1 2" key="2">
    <citation type="journal article" date="2019" name="G3 (Bethesda)">
        <title>Hybrid Assembly of the Genome of the Entomopathogenic Nematode Steinernema carpocapsae Identifies the X-Chromosome.</title>
        <authorList>
            <person name="Serra L."/>
            <person name="Macchietto M."/>
            <person name="Macias-Munoz A."/>
            <person name="McGill C.J."/>
            <person name="Rodriguez I.M."/>
            <person name="Rodriguez B."/>
            <person name="Murad R."/>
            <person name="Mortazavi A."/>
        </authorList>
    </citation>
    <scope>NUCLEOTIDE SEQUENCE [LARGE SCALE GENOMIC DNA]</scope>
    <source>
        <strain evidence="1 2">ALL</strain>
    </source>
</reference>
<accession>A0A4U5PFB8</accession>
<gene>
    <name evidence="1" type="ORF">L596_009246</name>
</gene>
<organism evidence="1 2">
    <name type="scientific">Steinernema carpocapsae</name>
    <name type="common">Entomopathogenic nematode</name>
    <dbReference type="NCBI Taxonomy" id="34508"/>
    <lineage>
        <taxon>Eukaryota</taxon>
        <taxon>Metazoa</taxon>
        <taxon>Ecdysozoa</taxon>
        <taxon>Nematoda</taxon>
        <taxon>Chromadorea</taxon>
        <taxon>Rhabditida</taxon>
        <taxon>Tylenchina</taxon>
        <taxon>Panagrolaimomorpha</taxon>
        <taxon>Strongyloidoidea</taxon>
        <taxon>Steinernematidae</taxon>
        <taxon>Steinernema</taxon>
    </lineage>
</organism>
<evidence type="ECO:0000313" key="2">
    <source>
        <dbReference type="Proteomes" id="UP000298663"/>
    </source>
</evidence>
<dbReference type="EMBL" id="AZBU02000002">
    <property type="protein sequence ID" value="TKR95023.1"/>
    <property type="molecule type" value="Genomic_DNA"/>
</dbReference>
<comment type="caution">
    <text evidence="1">The sequence shown here is derived from an EMBL/GenBank/DDBJ whole genome shotgun (WGS) entry which is preliminary data.</text>
</comment>